<organism evidence="1 2">
    <name type="scientific">Alectoria fallacina</name>
    <dbReference type="NCBI Taxonomy" id="1903189"/>
    <lineage>
        <taxon>Eukaryota</taxon>
        <taxon>Fungi</taxon>
        <taxon>Dikarya</taxon>
        <taxon>Ascomycota</taxon>
        <taxon>Pezizomycotina</taxon>
        <taxon>Lecanoromycetes</taxon>
        <taxon>OSLEUM clade</taxon>
        <taxon>Lecanoromycetidae</taxon>
        <taxon>Lecanorales</taxon>
        <taxon>Lecanorineae</taxon>
        <taxon>Parmeliaceae</taxon>
        <taxon>Alectoria</taxon>
    </lineage>
</organism>
<accession>A0A8H3F2F2</accession>
<keyword evidence="2" id="KW-1185">Reference proteome</keyword>
<reference evidence="1" key="1">
    <citation type="submission" date="2021-03" db="EMBL/GenBank/DDBJ databases">
        <authorList>
            <person name="Tagirdzhanova G."/>
        </authorList>
    </citation>
    <scope>NUCLEOTIDE SEQUENCE</scope>
</reference>
<dbReference type="Proteomes" id="UP000664203">
    <property type="component" value="Unassembled WGS sequence"/>
</dbReference>
<proteinExistence type="predicted"/>
<evidence type="ECO:0000313" key="1">
    <source>
        <dbReference type="EMBL" id="CAF9915960.1"/>
    </source>
</evidence>
<protein>
    <submittedName>
        <fullName evidence="1">Uncharacterized protein</fullName>
    </submittedName>
</protein>
<evidence type="ECO:0000313" key="2">
    <source>
        <dbReference type="Proteomes" id="UP000664203"/>
    </source>
</evidence>
<gene>
    <name evidence="1" type="ORF">ALECFALPRED_010399</name>
</gene>
<comment type="caution">
    <text evidence="1">The sequence shown here is derived from an EMBL/GenBank/DDBJ whole genome shotgun (WGS) entry which is preliminary data.</text>
</comment>
<dbReference type="EMBL" id="CAJPDR010000086">
    <property type="protein sequence ID" value="CAF9915960.1"/>
    <property type="molecule type" value="Genomic_DNA"/>
</dbReference>
<name>A0A8H3F2F2_9LECA</name>
<dbReference type="AlphaFoldDB" id="A0A8H3F2F2"/>
<sequence>MHWYPLWRRRLSMERGKFFRRSAQIEQCIGNKDGVSIGFWACVLTDTKGRIDPDVPGPNPFPNMVGSFSFEDEEGSKADETSTQRLQDMASKSLEKLRGEPVQRVWSGSLKKTLLAKRPNPSF</sequence>